<feature type="transmembrane region" description="Helical" evidence="8">
    <location>
        <begin position="6"/>
        <end position="24"/>
    </location>
</feature>
<dbReference type="PANTHER" id="PTHR37485">
    <property type="entry name" value="CELL DIVISION PROTEIN FTSB"/>
    <property type="match status" value="1"/>
</dbReference>
<evidence type="ECO:0000256" key="2">
    <source>
        <dbReference type="ARBA" id="ARBA00022618"/>
    </source>
</evidence>
<dbReference type="InterPro" id="IPR007060">
    <property type="entry name" value="FtsL/DivIC"/>
</dbReference>
<evidence type="ECO:0000256" key="3">
    <source>
        <dbReference type="ARBA" id="ARBA00022692"/>
    </source>
</evidence>
<reference evidence="9 10" key="1">
    <citation type="submission" date="2017-09" db="EMBL/GenBank/DDBJ databases">
        <title>Depth-based differentiation of microbial function through sediment-hosted aquifers and enrichment of novel symbionts in the deep terrestrial subsurface.</title>
        <authorList>
            <person name="Probst A.J."/>
            <person name="Ladd B."/>
            <person name="Jarett J.K."/>
            <person name="Geller-Mcgrath D.E."/>
            <person name="Sieber C.M."/>
            <person name="Emerson J.B."/>
            <person name="Anantharaman K."/>
            <person name="Thomas B.C."/>
            <person name="Malmstrom R."/>
            <person name="Stieglmeier M."/>
            <person name="Klingl A."/>
            <person name="Woyke T."/>
            <person name="Ryan C.M."/>
            <person name="Banfield J.F."/>
        </authorList>
    </citation>
    <scope>NUCLEOTIDE SEQUENCE [LARGE SCALE GENOMIC DNA]</scope>
    <source>
        <strain evidence="9">CG07_land_8_20_14_0_80_42_15</strain>
    </source>
</reference>
<comment type="caution">
    <text evidence="9">The sequence shown here is derived from an EMBL/GenBank/DDBJ whole genome shotgun (WGS) entry which is preliminary data.</text>
</comment>
<keyword evidence="3 8" id="KW-0812">Transmembrane</keyword>
<dbReference type="AlphaFoldDB" id="A0A2J0KUS1"/>
<evidence type="ECO:0000256" key="6">
    <source>
        <dbReference type="ARBA" id="ARBA00023306"/>
    </source>
</evidence>
<evidence type="ECO:0000256" key="8">
    <source>
        <dbReference type="SAM" id="Phobius"/>
    </source>
</evidence>
<dbReference type="PANTHER" id="PTHR37485:SF1">
    <property type="entry name" value="CELL DIVISION PROTEIN FTSB"/>
    <property type="match status" value="1"/>
</dbReference>
<accession>A0A2J0KUS1</accession>
<evidence type="ECO:0000313" key="9">
    <source>
        <dbReference type="EMBL" id="PIU42241.1"/>
    </source>
</evidence>
<dbReference type="GO" id="GO:0043093">
    <property type="term" value="P:FtsZ-dependent cytokinesis"/>
    <property type="evidence" value="ECO:0007669"/>
    <property type="project" value="TreeGrafter"/>
</dbReference>
<keyword evidence="7" id="KW-0175">Coiled coil</keyword>
<keyword evidence="2" id="KW-0132">Cell division</keyword>
<evidence type="ECO:0000256" key="7">
    <source>
        <dbReference type="SAM" id="Coils"/>
    </source>
</evidence>
<dbReference type="GO" id="GO:0030428">
    <property type="term" value="C:cell septum"/>
    <property type="evidence" value="ECO:0007669"/>
    <property type="project" value="TreeGrafter"/>
</dbReference>
<feature type="coiled-coil region" evidence="7">
    <location>
        <begin position="33"/>
        <end position="67"/>
    </location>
</feature>
<evidence type="ECO:0000256" key="1">
    <source>
        <dbReference type="ARBA" id="ARBA00022475"/>
    </source>
</evidence>
<proteinExistence type="predicted"/>
<name>A0A2J0KUS1_9BACT</name>
<keyword evidence="1" id="KW-1003">Cell membrane</keyword>
<evidence type="ECO:0008006" key="11">
    <source>
        <dbReference type="Google" id="ProtNLM"/>
    </source>
</evidence>
<gene>
    <name evidence="9" type="ORF">COS99_01155</name>
</gene>
<keyword evidence="5 8" id="KW-0472">Membrane</keyword>
<dbReference type="InterPro" id="IPR023081">
    <property type="entry name" value="Cell_div_FtsB"/>
</dbReference>
<keyword evidence="6" id="KW-0131">Cell cycle</keyword>
<dbReference type="Pfam" id="PF04977">
    <property type="entry name" value="DivIC"/>
    <property type="match status" value="1"/>
</dbReference>
<evidence type="ECO:0000313" key="10">
    <source>
        <dbReference type="Proteomes" id="UP000230052"/>
    </source>
</evidence>
<evidence type="ECO:0000256" key="5">
    <source>
        <dbReference type="ARBA" id="ARBA00023136"/>
    </source>
</evidence>
<dbReference type="Proteomes" id="UP000230052">
    <property type="component" value="Unassembled WGS sequence"/>
</dbReference>
<sequence>MEKKVVIFFVALFIIILVFISPFSKFRELNMKNRALTEKIDYLKKANATLEKEIKKLDGDIKYVEKRAREKIGVVKEGEVVYKVVPDEE</sequence>
<protein>
    <recommendedName>
        <fullName evidence="11">Cell division protein FtsB</fullName>
    </recommendedName>
</protein>
<evidence type="ECO:0000256" key="4">
    <source>
        <dbReference type="ARBA" id="ARBA00022989"/>
    </source>
</evidence>
<keyword evidence="4 8" id="KW-1133">Transmembrane helix</keyword>
<organism evidence="9 10">
    <name type="scientific">Candidatus Aquitaenariimonas noxiae</name>
    <dbReference type="NCBI Taxonomy" id="1974741"/>
    <lineage>
        <taxon>Bacteria</taxon>
        <taxon>Pseudomonadati</taxon>
        <taxon>Candidatus Omnitrophota</taxon>
        <taxon>Candidatus Aquitaenariimonas</taxon>
    </lineage>
</organism>
<dbReference type="EMBL" id="PEWV01000013">
    <property type="protein sequence ID" value="PIU42241.1"/>
    <property type="molecule type" value="Genomic_DNA"/>
</dbReference>